<feature type="transmembrane region" description="Helical" evidence="1">
    <location>
        <begin position="12"/>
        <end position="29"/>
    </location>
</feature>
<keyword evidence="1" id="KW-0812">Transmembrane</keyword>
<protein>
    <submittedName>
        <fullName evidence="2">Uncharacterized protein</fullName>
    </submittedName>
</protein>
<keyword evidence="1" id="KW-1133">Transmembrane helix</keyword>
<evidence type="ECO:0000313" key="3">
    <source>
        <dbReference type="Proteomes" id="UP001153069"/>
    </source>
</evidence>
<reference evidence="2" key="1">
    <citation type="submission" date="2020-06" db="EMBL/GenBank/DDBJ databases">
        <authorList>
            <consortium name="Plant Systems Biology data submission"/>
        </authorList>
    </citation>
    <scope>NUCLEOTIDE SEQUENCE</scope>
    <source>
        <strain evidence="2">D6</strain>
    </source>
</reference>
<evidence type="ECO:0000313" key="2">
    <source>
        <dbReference type="EMBL" id="CAB9522529.1"/>
    </source>
</evidence>
<name>A0A9N8EP02_9STRA</name>
<accession>A0A9N8EP02</accession>
<comment type="caution">
    <text evidence="2">The sequence shown here is derived from an EMBL/GenBank/DDBJ whole genome shotgun (WGS) entry which is preliminary data.</text>
</comment>
<keyword evidence="1" id="KW-0472">Membrane</keyword>
<proteinExistence type="predicted"/>
<organism evidence="2 3">
    <name type="scientific">Seminavis robusta</name>
    <dbReference type="NCBI Taxonomy" id="568900"/>
    <lineage>
        <taxon>Eukaryota</taxon>
        <taxon>Sar</taxon>
        <taxon>Stramenopiles</taxon>
        <taxon>Ochrophyta</taxon>
        <taxon>Bacillariophyta</taxon>
        <taxon>Bacillariophyceae</taxon>
        <taxon>Bacillariophycidae</taxon>
        <taxon>Naviculales</taxon>
        <taxon>Naviculaceae</taxon>
        <taxon>Seminavis</taxon>
    </lineage>
</organism>
<gene>
    <name evidence="2" type="ORF">SEMRO_1312_G261860.1</name>
</gene>
<keyword evidence="3" id="KW-1185">Reference proteome</keyword>
<dbReference type="EMBL" id="CAICTM010001310">
    <property type="protein sequence ID" value="CAB9522529.1"/>
    <property type="molecule type" value="Genomic_DNA"/>
</dbReference>
<sequence>MMMGSTMLQVSLWLNSIIVFPLSYFLLVAKPKRMDMVMGPDTQARRILASIYLSIGIVSAKATTLPTEQAVQLAVPLFGMQIVYKSITAFSCLKWNQPIYANQFVTAVHLCTLYCLKQDGLTEVSLL</sequence>
<dbReference type="AlphaFoldDB" id="A0A9N8EP02"/>
<evidence type="ECO:0000256" key="1">
    <source>
        <dbReference type="SAM" id="Phobius"/>
    </source>
</evidence>
<dbReference type="Proteomes" id="UP001153069">
    <property type="component" value="Unassembled WGS sequence"/>
</dbReference>